<dbReference type="EMBL" id="FNDB01000001">
    <property type="protein sequence ID" value="SDG66826.1"/>
    <property type="molecule type" value="Genomic_DNA"/>
</dbReference>
<reference evidence="4" key="1">
    <citation type="submission" date="2016-10" db="EMBL/GenBank/DDBJ databases">
        <authorList>
            <person name="Varghese N."/>
            <person name="Submissions S."/>
        </authorList>
    </citation>
    <scope>NUCLEOTIDE SEQUENCE [LARGE SCALE GENOMIC DNA]</scope>
    <source>
        <strain evidence="4">CGMCC 1.2747</strain>
    </source>
</reference>
<evidence type="ECO:0000259" key="2">
    <source>
        <dbReference type="PROSITE" id="PS51371"/>
    </source>
</evidence>
<dbReference type="STRING" id="178355.SAMN04488062_101318"/>
<protein>
    <submittedName>
        <fullName evidence="3">CBS domain-containing protein</fullName>
    </submittedName>
</protein>
<dbReference type="RefSeq" id="WP_091254278.1">
    <property type="nucleotide sequence ID" value="NZ_FNDB01000001.1"/>
</dbReference>
<sequence length="219" mass="25316">MTEITEYITNDFRAIDSQDSISTVQAFFDGSHFSHFPIIEEGIYIGSIAGDDIETFDPEKKVTDYRFTLEGFFARTNTIWLDVLEVFAKNHTNLIPVLDENNVYVGYYEIEDILKFFHETPFLKEPGAIIVVKKPILDYSMSQITQIVESNNGKLLGLFISEADVESVEVTLKITLGAMNEIIQTFRRYDYEIISEHQEDSYISNLKERSDYLDKYLNI</sequence>
<evidence type="ECO:0000313" key="3">
    <source>
        <dbReference type="EMBL" id="SDG66826.1"/>
    </source>
</evidence>
<proteinExistence type="predicted"/>
<gene>
    <name evidence="3" type="ORF">SAMN04488062_101318</name>
</gene>
<dbReference type="InterPro" id="IPR000644">
    <property type="entry name" value="CBS_dom"/>
</dbReference>
<dbReference type="PROSITE" id="PS51371">
    <property type="entry name" value="CBS"/>
    <property type="match status" value="1"/>
</dbReference>
<dbReference type="InterPro" id="IPR046342">
    <property type="entry name" value="CBS_dom_sf"/>
</dbReference>
<feature type="domain" description="CBS" evidence="2">
    <location>
        <begin position="67"/>
        <end position="125"/>
    </location>
</feature>
<name>A0A1G7W4D3_9FLAO</name>
<dbReference type="AlphaFoldDB" id="A0A1G7W4D3"/>
<accession>A0A1G7W4D3</accession>
<dbReference type="OrthoDB" id="1523762at2"/>
<dbReference type="SUPFAM" id="SSF54631">
    <property type="entry name" value="CBS-domain pair"/>
    <property type="match status" value="1"/>
</dbReference>
<keyword evidence="4" id="KW-1185">Reference proteome</keyword>
<dbReference type="Pfam" id="PF00571">
    <property type="entry name" value="CBS"/>
    <property type="match status" value="1"/>
</dbReference>
<evidence type="ECO:0000256" key="1">
    <source>
        <dbReference type="PROSITE-ProRule" id="PRU00703"/>
    </source>
</evidence>
<evidence type="ECO:0000313" key="4">
    <source>
        <dbReference type="Proteomes" id="UP000199274"/>
    </source>
</evidence>
<dbReference type="Proteomes" id="UP000199274">
    <property type="component" value="Unassembled WGS sequence"/>
</dbReference>
<organism evidence="3 4">
    <name type="scientific">Flavobacterium omnivorum</name>
    <dbReference type="NCBI Taxonomy" id="178355"/>
    <lineage>
        <taxon>Bacteria</taxon>
        <taxon>Pseudomonadati</taxon>
        <taxon>Bacteroidota</taxon>
        <taxon>Flavobacteriia</taxon>
        <taxon>Flavobacteriales</taxon>
        <taxon>Flavobacteriaceae</taxon>
        <taxon>Flavobacterium</taxon>
    </lineage>
</organism>
<dbReference type="Gene3D" id="3.10.580.10">
    <property type="entry name" value="CBS-domain"/>
    <property type="match status" value="1"/>
</dbReference>
<keyword evidence="1" id="KW-0129">CBS domain</keyword>